<dbReference type="RefSeq" id="XP_015884979.1">
    <property type="nucleotide sequence ID" value="XM_016029493.4"/>
</dbReference>
<dbReference type="InterPro" id="IPR001128">
    <property type="entry name" value="Cyt_P450"/>
</dbReference>
<sequence length="508" mass="58220">MDSSFYYCILLSLFLYFMKKRWHKTKRRLPPSPALSLPIIGHLCLLKKPLHRTFAKLSDQYGPILYIHFGSRPVVVVSSPSAAEECFTKNDITFANRPMLLAGKHLGYNFTTLVWASYGPHWRNLRRIANLEILSSNRLQMFYGIRRFELRSLIRQLFNKGCQGGEFQRVDMKRAFFELTLNVMMKMIGGKRYYGEDMAEIEEARQFKEIVTETFELSGATNIGDFLPLMNFVGASDLEKRLVVLQRKRDQFMQDLIEEHRKLRRDCSASEEKSKTMIDVLLSLQETDPEYYTDEIIRGMVLVMLSAGTDTSSSTMEWALSLLLNNPNALLKAWAEIDAQVGQSRLIEESDLAKLPYLRCIIYETLRMYPVTPLLVPHESSEDCTVGGFSVPNGTMLLVNIWAIQNDLKLWEEPEQFRPERFQGLQGGRDGFTFWPFGSGRRGCPGEGLAMQMVGLALGLLIQCFEWERTSEDMVDMTEGTGLTMPKAQPLMGKCRPRSIMVNILSRL</sequence>
<dbReference type="KEGG" id="zju:107420505"/>
<evidence type="ECO:0000313" key="13">
    <source>
        <dbReference type="RefSeq" id="XP_015884979.1"/>
    </source>
</evidence>
<evidence type="ECO:0000256" key="7">
    <source>
        <dbReference type="ARBA" id="ARBA00023033"/>
    </source>
</evidence>
<keyword evidence="7 10" id="KW-0503">Monooxygenase</keyword>
<keyword evidence="6 9" id="KW-0408">Iron</keyword>
<dbReference type="AlphaFoldDB" id="A0A6P4BMX1"/>
<feature type="binding site" description="axial binding residue" evidence="9">
    <location>
        <position position="444"/>
    </location>
    <ligand>
        <name>heme</name>
        <dbReference type="ChEBI" id="CHEBI:30413"/>
    </ligand>
    <ligandPart>
        <name>Fe</name>
        <dbReference type="ChEBI" id="CHEBI:18248"/>
    </ligandPart>
</feature>
<evidence type="ECO:0000313" key="12">
    <source>
        <dbReference type="Proteomes" id="UP001652623"/>
    </source>
</evidence>
<dbReference type="InterPro" id="IPR036396">
    <property type="entry name" value="Cyt_P450_sf"/>
</dbReference>
<dbReference type="SUPFAM" id="SSF48264">
    <property type="entry name" value="Cytochrome P450"/>
    <property type="match status" value="1"/>
</dbReference>
<evidence type="ECO:0000256" key="10">
    <source>
        <dbReference type="RuleBase" id="RU000461"/>
    </source>
</evidence>
<keyword evidence="3 9" id="KW-0349">Heme</keyword>
<keyword evidence="4 9" id="KW-0479">Metal-binding</keyword>
<dbReference type="GO" id="GO:0020037">
    <property type="term" value="F:heme binding"/>
    <property type="evidence" value="ECO:0007669"/>
    <property type="project" value="InterPro"/>
</dbReference>
<dbReference type="GO" id="GO:0004497">
    <property type="term" value="F:monooxygenase activity"/>
    <property type="evidence" value="ECO:0007669"/>
    <property type="project" value="UniProtKB-KW"/>
</dbReference>
<evidence type="ECO:0000256" key="5">
    <source>
        <dbReference type="ARBA" id="ARBA00023002"/>
    </source>
</evidence>
<dbReference type="GO" id="GO:0016020">
    <property type="term" value="C:membrane"/>
    <property type="evidence" value="ECO:0007669"/>
    <property type="project" value="UniProtKB-SubCell"/>
</dbReference>
<evidence type="ECO:0000256" key="9">
    <source>
        <dbReference type="PIRSR" id="PIRSR602401-1"/>
    </source>
</evidence>
<comment type="subcellular location">
    <subcellularLocation>
        <location evidence="1">Membrane</location>
    </subcellularLocation>
</comment>
<proteinExistence type="inferred from homology"/>
<evidence type="ECO:0000256" key="8">
    <source>
        <dbReference type="ARBA" id="ARBA00023136"/>
    </source>
</evidence>
<dbReference type="GO" id="GO:0005506">
    <property type="term" value="F:iron ion binding"/>
    <property type="evidence" value="ECO:0007669"/>
    <property type="project" value="InterPro"/>
</dbReference>
<evidence type="ECO:0000256" key="11">
    <source>
        <dbReference type="SAM" id="Coils"/>
    </source>
</evidence>
<keyword evidence="11" id="KW-0175">Coiled coil</keyword>
<dbReference type="Proteomes" id="UP001652623">
    <property type="component" value="Chromosome 5"/>
</dbReference>
<dbReference type="PRINTS" id="PR00463">
    <property type="entry name" value="EP450I"/>
</dbReference>
<evidence type="ECO:0000256" key="4">
    <source>
        <dbReference type="ARBA" id="ARBA00022723"/>
    </source>
</evidence>
<dbReference type="GO" id="GO:0016705">
    <property type="term" value="F:oxidoreductase activity, acting on paired donors, with incorporation or reduction of molecular oxygen"/>
    <property type="evidence" value="ECO:0007669"/>
    <property type="project" value="InterPro"/>
</dbReference>
<keyword evidence="5 10" id="KW-0560">Oxidoreductase</keyword>
<dbReference type="PANTHER" id="PTHR47947">
    <property type="entry name" value="CYTOCHROME P450 82C3-RELATED"/>
    <property type="match status" value="1"/>
</dbReference>
<comment type="similarity">
    <text evidence="2 10">Belongs to the cytochrome P450 family.</text>
</comment>
<keyword evidence="12" id="KW-1185">Reference proteome</keyword>
<evidence type="ECO:0000256" key="2">
    <source>
        <dbReference type="ARBA" id="ARBA00010617"/>
    </source>
</evidence>
<dbReference type="InterPro" id="IPR017972">
    <property type="entry name" value="Cyt_P450_CS"/>
</dbReference>
<dbReference type="PRINTS" id="PR00385">
    <property type="entry name" value="P450"/>
</dbReference>
<dbReference type="Gene3D" id="1.10.630.10">
    <property type="entry name" value="Cytochrome P450"/>
    <property type="match status" value="1"/>
</dbReference>
<feature type="coiled-coil region" evidence="11">
    <location>
        <begin position="235"/>
        <end position="273"/>
    </location>
</feature>
<protein>
    <submittedName>
        <fullName evidence="13">Cytochrome P450 81Q32</fullName>
    </submittedName>
</protein>
<gene>
    <name evidence="13" type="primary">LOC107420505</name>
</gene>
<comment type="cofactor">
    <cofactor evidence="9">
        <name>heme</name>
        <dbReference type="ChEBI" id="CHEBI:30413"/>
    </cofactor>
</comment>
<dbReference type="GeneID" id="107420505"/>
<evidence type="ECO:0000256" key="1">
    <source>
        <dbReference type="ARBA" id="ARBA00004370"/>
    </source>
</evidence>
<dbReference type="InterPro" id="IPR050651">
    <property type="entry name" value="Plant_Cytochrome_P450_Monoox"/>
</dbReference>
<name>A0A6P4BMX1_ZIZJJ</name>
<dbReference type="Pfam" id="PF00067">
    <property type="entry name" value="p450"/>
    <property type="match status" value="1"/>
</dbReference>
<evidence type="ECO:0000256" key="3">
    <source>
        <dbReference type="ARBA" id="ARBA00022617"/>
    </source>
</evidence>
<dbReference type="FunFam" id="1.10.630.10:FF:000023">
    <property type="entry name" value="Cytochrome P450 family protein"/>
    <property type="match status" value="1"/>
</dbReference>
<organism evidence="12 13">
    <name type="scientific">Ziziphus jujuba</name>
    <name type="common">Chinese jujube</name>
    <name type="synonym">Ziziphus sativa</name>
    <dbReference type="NCBI Taxonomy" id="326968"/>
    <lineage>
        <taxon>Eukaryota</taxon>
        <taxon>Viridiplantae</taxon>
        <taxon>Streptophyta</taxon>
        <taxon>Embryophyta</taxon>
        <taxon>Tracheophyta</taxon>
        <taxon>Spermatophyta</taxon>
        <taxon>Magnoliopsida</taxon>
        <taxon>eudicotyledons</taxon>
        <taxon>Gunneridae</taxon>
        <taxon>Pentapetalae</taxon>
        <taxon>rosids</taxon>
        <taxon>fabids</taxon>
        <taxon>Rosales</taxon>
        <taxon>Rhamnaceae</taxon>
        <taxon>Paliureae</taxon>
        <taxon>Ziziphus</taxon>
    </lineage>
</organism>
<accession>A0A6P4BMX1</accession>
<evidence type="ECO:0000256" key="6">
    <source>
        <dbReference type="ARBA" id="ARBA00023004"/>
    </source>
</evidence>
<keyword evidence="8" id="KW-0472">Membrane</keyword>
<reference evidence="13" key="1">
    <citation type="submission" date="2025-08" db="UniProtKB">
        <authorList>
            <consortium name="RefSeq"/>
        </authorList>
    </citation>
    <scope>IDENTIFICATION</scope>
    <source>
        <tissue evidence="13">Seedling</tissue>
    </source>
</reference>
<dbReference type="CDD" id="cd20653">
    <property type="entry name" value="CYP81"/>
    <property type="match status" value="1"/>
</dbReference>
<dbReference type="PROSITE" id="PS00086">
    <property type="entry name" value="CYTOCHROME_P450"/>
    <property type="match status" value="1"/>
</dbReference>
<dbReference type="InterPro" id="IPR002401">
    <property type="entry name" value="Cyt_P450_E_grp-I"/>
</dbReference>
<dbReference type="PANTHER" id="PTHR47947:SF3">
    <property type="entry name" value="CYTOCHROME P450 81D1-LIKE"/>
    <property type="match status" value="1"/>
</dbReference>